<proteinExistence type="predicted"/>
<dbReference type="InterPro" id="IPR011990">
    <property type="entry name" value="TPR-like_helical_dom_sf"/>
</dbReference>
<name>A0A6G7VFB2_9GAMM</name>
<accession>A0A6G7VFB2</accession>
<organism evidence="2 3">
    <name type="scientific">Caldichromatium japonicum</name>
    <dbReference type="NCBI Taxonomy" id="2699430"/>
    <lineage>
        <taxon>Bacteria</taxon>
        <taxon>Pseudomonadati</taxon>
        <taxon>Pseudomonadota</taxon>
        <taxon>Gammaproteobacteria</taxon>
        <taxon>Chromatiales</taxon>
        <taxon>Chromatiaceae</taxon>
        <taxon>Caldichromatium</taxon>
    </lineage>
</organism>
<feature type="region of interest" description="Disordered" evidence="1">
    <location>
        <begin position="221"/>
        <end position="272"/>
    </location>
</feature>
<evidence type="ECO:0000313" key="2">
    <source>
        <dbReference type="EMBL" id="QIK38773.1"/>
    </source>
</evidence>
<dbReference type="InterPro" id="IPR006597">
    <property type="entry name" value="Sel1-like"/>
</dbReference>
<protein>
    <submittedName>
        <fullName evidence="2">Sel1 repeat family protein</fullName>
    </submittedName>
</protein>
<reference evidence="3" key="1">
    <citation type="submission" date="2020-01" db="EMBL/GenBank/DDBJ databases">
        <title>Caldichromatium gen. nov., sp. nov., a thermophilic purple sulfur bacterium member of the family Chromatiaceae isolated from Nakabusa hot spring, Japan.</title>
        <authorList>
            <person name="Saini M.K."/>
            <person name="Hanada S."/>
            <person name="Tank M."/>
        </authorList>
    </citation>
    <scope>NUCLEOTIDE SEQUENCE [LARGE SCALE GENOMIC DNA]</scope>
    <source>
        <strain evidence="3">No.7</strain>
    </source>
</reference>
<dbReference type="InterPro" id="IPR050767">
    <property type="entry name" value="Sel1_AlgK"/>
</dbReference>
<dbReference type="SUPFAM" id="SSF81901">
    <property type="entry name" value="HCP-like"/>
    <property type="match status" value="1"/>
</dbReference>
<feature type="compositionally biased region" description="Pro residues" evidence="1">
    <location>
        <begin position="242"/>
        <end position="260"/>
    </location>
</feature>
<feature type="compositionally biased region" description="Low complexity" evidence="1">
    <location>
        <begin position="221"/>
        <end position="238"/>
    </location>
</feature>
<dbReference type="Pfam" id="PF08238">
    <property type="entry name" value="Sel1"/>
    <property type="match status" value="2"/>
</dbReference>
<evidence type="ECO:0000256" key="1">
    <source>
        <dbReference type="SAM" id="MobiDB-lite"/>
    </source>
</evidence>
<dbReference type="RefSeq" id="WP_166271765.1">
    <property type="nucleotide sequence ID" value="NZ_CP048029.1"/>
</dbReference>
<dbReference type="PANTHER" id="PTHR11102:SF160">
    <property type="entry name" value="ERAD-ASSOCIATED E3 UBIQUITIN-PROTEIN LIGASE COMPONENT HRD3"/>
    <property type="match status" value="1"/>
</dbReference>
<sequence>MSELRRSLQGSIVALVVVLVGACASGTESGAELGMAPLAPGRGLDDLILVDCLLPGQVRQLGQQLTYLSPRRLVKSTKSDCAIRGGEFVLFDRSDYKTALATLLPKARAGDPVVQTYVGEIYEKGLGLPAPDYSQAAEWYRRAADQGHVPAQIYLGSLYERGLGVSKDKGKALDLYRHASGIADDPLIFESKLKAEREAFQRELAVRNQLAANLRAQLQRARAGGAAAAPARPAPSSAPKQPTEPKPQSAPMPEPKPQHTPAPKTQPTSAAPADLNAAELDRQAKSQLLDAQSEAERIDKELRAIEALKQSDTGKAKAAQLGKLELARREQRRLLLETAQQLSQIQTAGGAM</sequence>
<dbReference type="Proteomes" id="UP000502699">
    <property type="component" value="Chromosome"/>
</dbReference>
<dbReference type="AlphaFoldDB" id="A0A6G7VFB2"/>
<evidence type="ECO:0000313" key="3">
    <source>
        <dbReference type="Proteomes" id="UP000502699"/>
    </source>
</evidence>
<gene>
    <name evidence="2" type="ORF">GWK36_13165</name>
</gene>
<dbReference type="EMBL" id="CP048029">
    <property type="protein sequence ID" value="QIK38773.1"/>
    <property type="molecule type" value="Genomic_DNA"/>
</dbReference>
<dbReference type="SMART" id="SM00671">
    <property type="entry name" value="SEL1"/>
    <property type="match status" value="2"/>
</dbReference>
<dbReference type="PROSITE" id="PS51257">
    <property type="entry name" value="PROKAR_LIPOPROTEIN"/>
    <property type="match status" value="1"/>
</dbReference>
<keyword evidence="3" id="KW-1185">Reference proteome</keyword>
<dbReference type="Gene3D" id="1.25.40.10">
    <property type="entry name" value="Tetratricopeptide repeat domain"/>
    <property type="match status" value="1"/>
</dbReference>
<dbReference type="KEGG" id="cjap:GWK36_13165"/>
<dbReference type="PANTHER" id="PTHR11102">
    <property type="entry name" value="SEL-1-LIKE PROTEIN"/>
    <property type="match status" value="1"/>
</dbReference>